<dbReference type="Proteomes" id="UP000430272">
    <property type="component" value="Unassembled WGS sequence"/>
</dbReference>
<accession>A0A844Y7M8</accession>
<dbReference type="GO" id="GO:0015036">
    <property type="term" value="F:disulfide oxidoreductase activity"/>
    <property type="evidence" value="ECO:0007669"/>
    <property type="project" value="UniProtKB-ARBA"/>
</dbReference>
<keyword evidence="2" id="KW-0201">Cytochrome c-type biogenesis</keyword>
<protein>
    <submittedName>
        <fullName evidence="5">Redoxin family protein</fullName>
    </submittedName>
</protein>
<dbReference type="PANTHER" id="PTHR42852:SF13">
    <property type="entry name" value="PROTEIN DIPZ"/>
    <property type="match status" value="1"/>
</dbReference>
<evidence type="ECO:0000313" key="6">
    <source>
        <dbReference type="Proteomes" id="UP000430272"/>
    </source>
</evidence>
<name>A0A844Y7M8_9SPHN</name>
<evidence type="ECO:0000256" key="2">
    <source>
        <dbReference type="ARBA" id="ARBA00022748"/>
    </source>
</evidence>
<feature type="domain" description="Thioredoxin" evidence="4">
    <location>
        <begin position="68"/>
        <end position="208"/>
    </location>
</feature>
<comment type="subcellular location">
    <subcellularLocation>
        <location evidence="1">Cell envelope</location>
    </subcellularLocation>
</comment>
<dbReference type="RefSeq" id="WP_160660749.1">
    <property type="nucleotide sequence ID" value="NZ_BAABDV010000001.1"/>
</dbReference>
<proteinExistence type="predicted"/>
<organism evidence="5 6">
    <name type="scientific">Qipengyuania pelagi</name>
    <dbReference type="NCBI Taxonomy" id="994320"/>
    <lineage>
        <taxon>Bacteria</taxon>
        <taxon>Pseudomonadati</taxon>
        <taxon>Pseudomonadota</taxon>
        <taxon>Alphaproteobacteria</taxon>
        <taxon>Sphingomonadales</taxon>
        <taxon>Erythrobacteraceae</taxon>
        <taxon>Qipengyuania</taxon>
    </lineage>
</organism>
<keyword evidence="6" id="KW-1185">Reference proteome</keyword>
<dbReference type="OrthoDB" id="9799347at2"/>
<dbReference type="CDD" id="cd02966">
    <property type="entry name" value="TlpA_like_family"/>
    <property type="match status" value="1"/>
</dbReference>
<dbReference type="SUPFAM" id="SSF52833">
    <property type="entry name" value="Thioredoxin-like"/>
    <property type="match status" value="1"/>
</dbReference>
<comment type="caution">
    <text evidence="5">The sequence shown here is derived from an EMBL/GenBank/DDBJ whole genome shotgun (WGS) entry which is preliminary data.</text>
</comment>
<dbReference type="InterPro" id="IPR050553">
    <property type="entry name" value="Thioredoxin_ResA/DsbE_sf"/>
</dbReference>
<dbReference type="InterPro" id="IPR013766">
    <property type="entry name" value="Thioredoxin_domain"/>
</dbReference>
<dbReference type="PROSITE" id="PS00194">
    <property type="entry name" value="THIOREDOXIN_1"/>
    <property type="match status" value="1"/>
</dbReference>
<gene>
    <name evidence="5" type="ORF">GRI47_08010</name>
</gene>
<dbReference type="InterPro" id="IPR017937">
    <property type="entry name" value="Thioredoxin_CS"/>
</dbReference>
<evidence type="ECO:0000256" key="1">
    <source>
        <dbReference type="ARBA" id="ARBA00004196"/>
    </source>
</evidence>
<dbReference type="Pfam" id="PF08534">
    <property type="entry name" value="Redoxin"/>
    <property type="match status" value="1"/>
</dbReference>
<sequence>MIALGPAANLPPHIALEPAVPVFSSRSSLTFAFVLLAALGGCDRDTAEPAQETPAAAAAAPTGEIDRSKAGELMPAVNLTHPDGRTLNLGALQGQPVLLNLWATWCAPCVKEMPLLDDLASDYDGDLRVIVASQDLQGAEVVEPFFAERDFAYLEPWLDTETALSFALSGNLPTTVLYDAGGREIWRVTGDLDWADPEVRAALDEAIASSN</sequence>
<dbReference type="InterPro" id="IPR013740">
    <property type="entry name" value="Redoxin"/>
</dbReference>
<dbReference type="PROSITE" id="PS51352">
    <property type="entry name" value="THIOREDOXIN_2"/>
    <property type="match status" value="1"/>
</dbReference>
<keyword evidence="3" id="KW-0676">Redox-active center</keyword>
<dbReference type="AlphaFoldDB" id="A0A844Y7M8"/>
<evidence type="ECO:0000313" key="5">
    <source>
        <dbReference type="EMBL" id="MXO53951.1"/>
    </source>
</evidence>
<dbReference type="GO" id="GO:0017004">
    <property type="term" value="P:cytochrome complex assembly"/>
    <property type="evidence" value="ECO:0007669"/>
    <property type="project" value="UniProtKB-KW"/>
</dbReference>
<dbReference type="EMBL" id="WTYD01000001">
    <property type="protein sequence ID" value="MXO53951.1"/>
    <property type="molecule type" value="Genomic_DNA"/>
</dbReference>
<evidence type="ECO:0000259" key="4">
    <source>
        <dbReference type="PROSITE" id="PS51352"/>
    </source>
</evidence>
<reference evidence="5 6" key="1">
    <citation type="submission" date="2019-12" db="EMBL/GenBank/DDBJ databases">
        <title>Genomic-based taxomic classification of the family Erythrobacteraceae.</title>
        <authorList>
            <person name="Xu L."/>
        </authorList>
    </citation>
    <scope>NUCLEOTIDE SEQUENCE [LARGE SCALE GENOMIC DNA]</scope>
    <source>
        <strain evidence="5 6">JCM 17468</strain>
    </source>
</reference>
<dbReference type="Gene3D" id="3.40.30.10">
    <property type="entry name" value="Glutaredoxin"/>
    <property type="match status" value="1"/>
</dbReference>
<dbReference type="GO" id="GO:0030313">
    <property type="term" value="C:cell envelope"/>
    <property type="evidence" value="ECO:0007669"/>
    <property type="project" value="UniProtKB-SubCell"/>
</dbReference>
<dbReference type="InterPro" id="IPR036249">
    <property type="entry name" value="Thioredoxin-like_sf"/>
</dbReference>
<evidence type="ECO:0000256" key="3">
    <source>
        <dbReference type="ARBA" id="ARBA00023284"/>
    </source>
</evidence>
<dbReference type="PANTHER" id="PTHR42852">
    <property type="entry name" value="THIOL:DISULFIDE INTERCHANGE PROTEIN DSBE"/>
    <property type="match status" value="1"/>
</dbReference>